<feature type="region of interest" description="Disordered" evidence="1">
    <location>
        <begin position="1"/>
        <end position="22"/>
    </location>
</feature>
<dbReference type="SUPFAM" id="SSF48239">
    <property type="entry name" value="Terpenoid cyclases/Protein prenyltransferases"/>
    <property type="match status" value="1"/>
</dbReference>
<dbReference type="GO" id="GO:0000287">
    <property type="term" value="F:magnesium ion binding"/>
    <property type="evidence" value="ECO:0007669"/>
    <property type="project" value="InterPro"/>
</dbReference>
<dbReference type="STRING" id="22663.A0A2I0IR15"/>
<dbReference type="EMBL" id="PGOL01002669">
    <property type="protein sequence ID" value="PKI46153.1"/>
    <property type="molecule type" value="Genomic_DNA"/>
</dbReference>
<reference evidence="3 4" key="1">
    <citation type="submission" date="2017-11" db="EMBL/GenBank/DDBJ databases">
        <title>De-novo sequencing of pomegranate (Punica granatum L.) genome.</title>
        <authorList>
            <person name="Akparov Z."/>
            <person name="Amiraslanov A."/>
            <person name="Hajiyeva S."/>
            <person name="Abbasov M."/>
            <person name="Kaur K."/>
            <person name="Hamwieh A."/>
            <person name="Solovyev V."/>
            <person name="Salamov A."/>
            <person name="Braich B."/>
            <person name="Kosarev P."/>
            <person name="Mahmoud A."/>
            <person name="Hajiyev E."/>
            <person name="Babayeva S."/>
            <person name="Izzatullayeva V."/>
            <person name="Mammadov A."/>
            <person name="Mammadov A."/>
            <person name="Sharifova S."/>
            <person name="Ojaghi J."/>
            <person name="Eynullazada K."/>
            <person name="Bayramov B."/>
            <person name="Abdulazimova A."/>
            <person name="Shahmuradov I."/>
        </authorList>
    </citation>
    <scope>NUCLEOTIDE SEQUENCE [LARGE SCALE GENOMIC DNA]</scope>
    <source>
        <strain evidence="4">cv. AG2017</strain>
        <tissue evidence="3">Leaf</tissue>
    </source>
</reference>
<comment type="caution">
    <text evidence="3">The sequence shown here is derived from an EMBL/GenBank/DDBJ whole genome shotgun (WGS) entry which is preliminary data.</text>
</comment>
<evidence type="ECO:0000313" key="4">
    <source>
        <dbReference type="Proteomes" id="UP000233551"/>
    </source>
</evidence>
<keyword evidence="4" id="KW-1185">Reference proteome</keyword>
<proteinExistence type="predicted"/>
<gene>
    <name evidence="3" type="ORF">CRG98_033411</name>
</gene>
<dbReference type="SUPFAM" id="SSF48576">
    <property type="entry name" value="Terpenoid synthases"/>
    <property type="match status" value="1"/>
</dbReference>
<feature type="compositionally biased region" description="Low complexity" evidence="1">
    <location>
        <begin position="1"/>
        <end position="18"/>
    </location>
</feature>
<dbReference type="InterPro" id="IPR008949">
    <property type="entry name" value="Isoprenoid_synthase_dom_sf"/>
</dbReference>
<dbReference type="AlphaFoldDB" id="A0A2I0IR15"/>
<evidence type="ECO:0000256" key="1">
    <source>
        <dbReference type="SAM" id="MobiDB-lite"/>
    </source>
</evidence>
<dbReference type="GO" id="GO:0010333">
    <property type="term" value="F:terpene synthase activity"/>
    <property type="evidence" value="ECO:0007669"/>
    <property type="project" value="InterPro"/>
</dbReference>
<evidence type="ECO:0000313" key="3">
    <source>
        <dbReference type="EMBL" id="PKI46153.1"/>
    </source>
</evidence>
<dbReference type="Pfam" id="PF01397">
    <property type="entry name" value="Terpene_synth"/>
    <property type="match status" value="1"/>
</dbReference>
<name>A0A2I0IR15_PUNGR</name>
<sequence length="266" mass="30237">MSAQSPTVVSSASPPVHAGKSERRSVDFLPSIWGDHFLNHASHSMMIHESAEKQILGLESEVKRMLDVNSSPPEKLNLIDQIQRLGISYLFEREIDAALEQIHQVYFERDAGDNFDLNTTALMFRLLRQQGYRISCKDAFKWSLGTSNKIVRASATIARLMDDIVSHKFEQERGGHVASAVECFTNQYGVTEQQAKEELWKKVDDAWKDINKECLCPRPVLEPLLARILNLTRVMDVLYKDKDCYTHPDLELKQLVASVLIKPIPS</sequence>
<organism evidence="3 4">
    <name type="scientific">Punica granatum</name>
    <name type="common">Pomegranate</name>
    <dbReference type="NCBI Taxonomy" id="22663"/>
    <lineage>
        <taxon>Eukaryota</taxon>
        <taxon>Viridiplantae</taxon>
        <taxon>Streptophyta</taxon>
        <taxon>Embryophyta</taxon>
        <taxon>Tracheophyta</taxon>
        <taxon>Spermatophyta</taxon>
        <taxon>Magnoliopsida</taxon>
        <taxon>eudicotyledons</taxon>
        <taxon>Gunneridae</taxon>
        <taxon>Pentapetalae</taxon>
        <taxon>rosids</taxon>
        <taxon>malvids</taxon>
        <taxon>Myrtales</taxon>
        <taxon>Lythraceae</taxon>
        <taxon>Punica</taxon>
    </lineage>
</organism>
<dbReference type="Gene3D" id="1.10.600.10">
    <property type="entry name" value="Farnesyl Diphosphate Synthase"/>
    <property type="match status" value="2"/>
</dbReference>
<dbReference type="Proteomes" id="UP000233551">
    <property type="component" value="Unassembled WGS sequence"/>
</dbReference>
<feature type="domain" description="Terpene synthase N-terminal" evidence="2">
    <location>
        <begin position="32"/>
        <end position="142"/>
    </location>
</feature>
<evidence type="ECO:0000259" key="2">
    <source>
        <dbReference type="Pfam" id="PF01397"/>
    </source>
</evidence>
<dbReference type="PANTHER" id="PTHR31225">
    <property type="entry name" value="OS04G0344100 PROTEIN-RELATED"/>
    <property type="match status" value="1"/>
</dbReference>
<dbReference type="GO" id="GO:0016114">
    <property type="term" value="P:terpenoid biosynthetic process"/>
    <property type="evidence" value="ECO:0007669"/>
    <property type="project" value="InterPro"/>
</dbReference>
<protein>
    <recommendedName>
        <fullName evidence="2">Terpene synthase N-terminal domain-containing protein</fullName>
    </recommendedName>
</protein>
<dbReference type="InterPro" id="IPR008930">
    <property type="entry name" value="Terpenoid_cyclase/PrenylTrfase"/>
</dbReference>
<dbReference type="PANTHER" id="PTHR31225:SF241">
    <property type="entry name" value="TERPENE SYNTHASE FAMILY, METAL-BINDING DOMAIN PROTEIN"/>
    <property type="match status" value="1"/>
</dbReference>
<dbReference type="InterPro" id="IPR050148">
    <property type="entry name" value="Terpene_synthase-like"/>
</dbReference>
<dbReference type="InterPro" id="IPR001906">
    <property type="entry name" value="Terpene_synth_N"/>
</dbReference>
<accession>A0A2I0IR15</accession>